<dbReference type="AlphaFoldDB" id="A0A501WZP8"/>
<dbReference type="GO" id="GO:0016758">
    <property type="term" value="F:hexosyltransferase activity"/>
    <property type="evidence" value="ECO:0007669"/>
    <property type="project" value="UniProtKB-ARBA"/>
</dbReference>
<gene>
    <name evidence="2" type="ORF">FJM67_04905</name>
</gene>
<dbReference type="Pfam" id="PF00535">
    <property type="entry name" value="Glycos_transf_2"/>
    <property type="match status" value="1"/>
</dbReference>
<name>A0A501WZP8_9GAMM</name>
<evidence type="ECO:0000259" key="1">
    <source>
        <dbReference type="Pfam" id="PF00535"/>
    </source>
</evidence>
<reference evidence="2 3" key="1">
    <citation type="submission" date="2019-06" db="EMBL/GenBank/DDBJ databases">
        <title>A novel bacterium of genus Marinomonas, isolated from coastal sand.</title>
        <authorList>
            <person name="Huang H."/>
            <person name="Mo K."/>
            <person name="Hu Y."/>
        </authorList>
    </citation>
    <scope>NUCLEOTIDE SEQUENCE [LARGE SCALE GENOMIC DNA]</scope>
    <source>
        <strain evidence="2 3">HB171799</strain>
    </source>
</reference>
<dbReference type="InterPro" id="IPR001173">
    <property type="entry name" value="Glyco_trans_2-like"/>
</dbReference>
<organism evidence="2 3">
    <name type="scientific">Maribrevibacterium harenarium</name>
    <dbReference type="NCBI Taxonomy" id="2589817"/>
    <lineage>
        <taxon>Bacteria</taxon>
        <taxon>Pseudomonadati</taxon>
        <taxon>Pseudomonadota</taxon>
        <taxon>Gammaproteobacteria</taxon>
        <taxon>Oceanospirillales</taxon>
        <taxon>Oceanospirillaceae</taxon>
        <taxon>Maribrevibacterium</taxon>
    </lineage>
</organism>
<dbReference type="InterPro" id="IPR029044">
    <property type="entry name" value="Nucleotide-diphossugar_trans"/>
</dbReference>
<keyword evidence="2" id="KW-0808">Transferase</keyword>
<proteinExistence type="predicted"/>
<dbReference type="PANTHER" id="PTHR22916:SF3">
    <property type="entry name" value="UDP-GLCNAC:BETAGAL BETA-1,3-N-ACETYLGLUCOSAMINYLTRANSFERASE-LIKE PROTEIN 1"/>
    <property type="match status" value="1"/>
</dbReference>
<dbReference type="OrthoDB" id="9801954at2"/>
<keyword evidence="3" id="KW-1185">Reference proteome</keyword>
<dbReference type="RefSeq" id="WP_140587561.1">
    <property type="nucleotide sequence ID" value="NZ_VFRR01000006.1"/>
</dbReference>
<dbReference type="SUPFAM" id="SSF53448">
    <property type="entry name" value="Nucleotide-diphospho-sugar transferases"/>
    <property type="match status" value="1"/>
</dbReference>
<dbReference type="CDD" id="cd04196">
    <property type="entry name" value="GT_2_like_d"/>
    <property type="match status" value="1"/>
</dbReference>
<feature type="domain" description="Glycosyltransferase 2-like" evidence="1">
    <location>
        <begin position="8"/>
        <end position="108"/>
    </location>
</feature>
<dbReference type="Gene3D" id="3.90.550.10">
    <property type="entry name" value="Spore Coat Polysaccharide Biosynthesis Protein SpsA, Chain A"/>
    <property type="match status" value="1"/>
</dbReference>
<accession>A0A501WZP8</accession>
<comment type="caution">
    <text evidence="2">The sequence shown here is derived from an EMBL/GenBank/DDBJ whole genome shotgun (WGS) entry which is preliminary data.</text>
</comment>
<protein>
    <submittedName>
        <fullName evidence="2">Glycosyltransferase family 2 protein</fullName>
    </submittedName>
</protein>
<dbReference type="PANTHER" id="PTHR22916">
    <property type="entry name" value="GLYCOSYLTRANSFERASE"/>
    <property type="match status" value="1"/>
</dbReference>
<dbReference type="EMBL" id="VFRR01000006">
    <property type="protein sequence ID" value="TPE54290.1"/>
    <property type="molecule type" value="Genomic_DNA"/>
</dbReference>
<evidence type="ECO:0000313" key="3">
    <source>
        <dbReference type="Proteomes" id="UP000315901"/>
    </source>
</evidence>
<evidence type="ECO:0000313" key="2">
    <source>
        <dbReference type="EMBL" id="TPE54290.1"/>
    </source>
</evidence>
<sequence>MKNKRVAVLMSTYNGSVFLEEQLRSLVEQTYSNFTVYVRDDGSSDETLNMIASYDGLDVEVISDDAGNVGPASSFLRLLTAIQADYYLFCDQDDVWFNDKIEKAILCIDSLTCQKGTPVLYHSDLTLVDSKLNIIGDSFHKFDNVKPDEFFQNNSLLIQNCVVGCTSAFNRELRDLAINNLQGRYDCIAMHDWWLALFARYFGTIVYDDCSTIYYRQHQSNVSGSAIRSKGLLFRVFKLSSYGKVLNMIAKSEKQMRLFLSIVKDSRLKLPSSVFLQVEMAARGSALSYLSLYFHHVRFSNVKLTFSVLVCCLLYWRIF</sequence>
<dbReference type="Proteomes" id="UP000315901">
    <property type="component" value="Unassembled WGS sequence"/>
</dbReference>